<dbReference type="InterPro" id="IPR003156">
    <property type="entry name" value="DHHA1_dom"/>
</dbReference>
<dbReference type="Proteomes" id="UP000732377">
    <property type="component" value="Unassembled WGS sequence"/>
</dbReference>
<feature type="domain" description="DDH" evidence="7">
    <location>
        <begin position="85"/>
        <end position="228"/>
    </location>
</feature>
<dbReference type="OMA" id="PDCYAFI"/>
<evidence type="ECO:0000313" key="11">
    <source>
        <dbReference type="Proteomes" id="UP000732377"/>
    </source>
</evidence>
<protein>
    <recommendedName>
        <fullName evidence="2">Single-stranded-DNA-specific exonuclease RecJ</fullName>
    </recommendedName>
</protein>
<dbReference type="Gene3D" id="2.40.50.460">
    <property type="match status" value="1"/>
</dbReference>
<evidence type="ECO:0000256" key="5">
    <source>
        <dbReference type="ARBA" id="ARBA00022839"/>
    </source>
</evidence>
<feature type="domain" description="DHHA1" evidence="8">
    <location>
        <begin position="349"/>
        <end position="441"/>
    </location>
</feature>
<dbReference type="InterPro" id="IPR041122">
    <property type="entry name" value="RecJ_OB"/>
</dbReference>
<evidence type="ECO:0000313" key="10">
    <source>
        <dbReference type="EMBL" id="MBY6276953.1"/>
    </source>
</evidence>
<dbReference type="PANTHER" id="PTHR30255:SF2">
    <property type="entry name" value="SINGLE-STRANDED-DNA-SPECIFIC EXONUCLEASE RECJ"/>
    <property type="match status" value="1"/>
</dbReference>
<reference evidence="10" key="1">
    <citation type="submission" date="2017-11" db="EMBL/GenBank/DDBJ databases">
        <title>Three new genomes from thermophilic consortium.</title>
        <authorList>
            <person name="Quaggio R."/>
            <person name="Amgarten D."/>
            <person name="Setubal J.C."/>
        </authorList>
    </citation>
    <scope>NUCLEOTIDE SEQUENCE</scope>
    <source>
        <strain evidence="10">ZCTH01-B2</strain>
    </source>
</reference>
<proteinExistence type="inferred from homology"/>
<keyword evidence="5 10" id="KW-0269">Exonuclease</keyword>
<feature type="domain" description="RecJ OB" evidence="9">
    <location>
        <begin position="455"/>
        <end position="563"/>
    </location>
</feature>
<evidence type="ECO:0000259" key="9">
    <source>
        <dbReference type="Pfam" id="PF17768"/>
    </source>
</evidence>
<dbReference type="InterPro" id="IPR038763">
    <property type="entry name" value="DHH_sf"/>
</dbReference>
<dbReference type="InterPro" id="IPR004610">
    <property type="entry name" value="RecJ"/>
</dbReference>
<sequence>MARPYRPKRWRPEPADPAGARLLSRQLSISPVTAQVLINRGLTTPEAAQAFLTPGRDRIHDPFLLKDMREAVDLIRARLRSGGPIMVYGDYDADGVTATATLLLALRALGAEVAYYIPDRFREGYGLNAGALRSIRARGYDFIVTVDTGVAAVAEAQVARELGITLVVTDHHEPGPVLPDVPALVNPRRPDCTYPFKGLAGVGVAFKLALALGAPNAWDLLDIVTLGTVADMMPLVDENRAIVREGLSRLGATHRPGLRALMQVAGVQPPVTAGHVGFALGPRINALGRMSSAEAGVELLLTEDPARAEELARRLDEENRARQEIEAAILEEALAQAAALPPEEREYALVLAGEGWHHGVVGICASRVLEVYHRPTILLSIEGDEVRGSARSIPGFHMQRALLQMSELFTRFGGHAAAAGLSLRGRDLVPELRRRMNRLAAEWLRPEDLVPEQRVDAFVALDQIDEGLIRELEALEPFGLGNPAPVLATDGLQVVDGRAIGRNGQHLKLFLRPDGDGAAAPVEAVGWNMAVAMPEPGRRIAVAYEPEINTYMGRSRIQLVLKDMKPAAGGEPFRLTDAHCLAWDPLSPSVNGAPAGFPVHVVDARGGRLAGLLAAMAGAGPAPGAREVAAEMEDEWGADGEEADPKLLYLAALCRPAEARALVLTASPWAAAALADRLERLGPETRRTVALWLPGEPEPAAGRLVVAAHGQVARGPYSDVVLWHPPYAAVGYPAERLHLLWDEQDWALAEECLGWPCPDRDVLVHLYRLLQTGEASPSTLARRLNEVPGPWNRLRYESGLAIFREIGLLDGAGRLCAARGVRFDLEASPRYRRGQEVRALLAARQTFPGSASA</sequence>
<dbReference type="AlphaFoldDB" id="A0A953LH73"/>
<evidence type="ECO:0000259" key="7">
    <source>
        <dbReference type="Pfam" id="PF01368"/>
    </source>
</evidence>
<evidence type="ECO:0000256" key="6">
    <source>
        <dbReference type="SAM" id="Coils"/>
    </source>
</evidence>
<dbReference type="GO" id="GO:0006281">
    <property type="term" value="P:DNA repair"/>
    <property type="evidence" value="ECO:0007669"/>
    <property type="project" value="InterPro"/>
</dbReference>
<organism evidence="10 11">
    <name type="scientific">Symbiobacterium thermophilum</name>
    <dbReference type="NCBI Taxonomy" id="2734"/>
    <lineage>
        <taxon>Bacteria</taxon>
        <taxon>Bacillati</taxon>
        <taxon>Bacillota</taxon>
        <taxon>Clostridia</taxon>
        <taxon>Eubacteriales</taxon>
        <taxon>Symbiobacteriaceae</taxon>
        <taxon>Symbiobacterium</taxon>
    </lineage>
</organism>
<dbReference type="Pfam" id="PF01368">
    <property type="entry name" value="DHH"/>
    <property type="match status" value="1"/>
</dbReference>
<dbReference type="Pfam" id="PF02272">
    <property type="entry name" value="DHHA1"/>
    <property type="match status" value="1"/>
</dbReference>
<dbReference type="InterPro" id="IPR001667">
    <property type="entry name" value="DDH_dom"/>
</dbReference>
<evidence type="ECO:0000256" key="1">
    <source>
        <dbReference type="ARBA" id="ARBA00005915"/>
    </source>
</evidence>
<dbReference type="RefSeq" id="WP_011196562.1">
    <property type="nucleotide sequence ID" value="NZ_PIUK01000123.1"/>
</dbReference>
<keyword evidence="3" id="KW-0540">Nuclease</keyword>
<keyword evidence="4" id="KW-0378">Hydrolase</keyword>
<dbReference type="SUPFAM" id="SSF64182">
    <property type="entry name" value="DHH phosphoesterases"/>
    <property type="match status" value="1"/>
</dbReference>
<dbReference type="InterPro" id="IPR051673">
    <property type="entry name" value="SSDNA_exonuclease_RecJ"/>
</dbReference>
<dbReference type="PANTHER" id="PTHR30255">
    <property type="entry name" value="SINGLE-STRANDED-DNA-SPECIFIC EXONUCLEASE RECJ"/>
    <property type="match status" value="1"/>
</dbReference>
<evidence type="ECO:0000256" key="3">
    <source>
        <dbReference type="ARBA" id="ARBA00022722"/>
    </source>
</evidence>
<dbReference type="GO" id="GO:0008409">
    <property type="term" value="F:5'-3' exonuclease activity"/>
    <property type="evidence" value="ECO:0007669"/>
    <property type="project" value="InterPro"/>
</dbReference>
<dbReference type="GO" id="GO:0006310">
    <property type="term" value="P:DNA recombination"/>
    <property type="evidence" value="ECO:0007669"/>
    <property type="project" value="InterPro"/>
</dbReference>
<feature type="coiled-coil region" evidence="6">
    <location>
        <begin position="308"/>
        <end position="340"/>
    </location>
</feature>
<dbReference type="GO" id="GO:0003676">
    <property type="term" value="F:nucleic acid binding"/>
    <property type="evidence" value="ECO:0007669"/>
    <property type="project" value="InterPro"/>
</dbReference>
<dbReference type="NCBIfam" id="TIGR00644">
    <property type="entry name" value="recJ"/>
    <property type="match status" value="1"/>
</dbReference>
<evidence type="ECO:0000256" key="2">
    <source>
        <dbReference type="ARBA" id="ARBA00019841"/>
    </source>
</evidence>
<dbReference type="EMBL" id="PIUK01000123">
    <property type="protein sequence ID" value="MBY6276953.1"/>
    <property type="molecule type" value="Genomic_DNA"/>
</dbReference>
<comment type="caution">
    <text evidence="10">The sequence shown here is derived from an EMBL/GenBank/DDBJ whole genome shotgun (WGS) entry which is preliminary data.</text>
</comment>
<dbReference type="Gene3D" id="3.90.1640.30">
    <property type="match status" value="1"/>
</dbReference>
<comment type="similarity">
    <text evidence="1">Belongs to the RecJ family.</text>
</comment>
<evidence type="ECO:0000259" key="8">
    <source>
        <dbReference type="Pfam" id="PF02272"/>
    </source>
</evidence>
<evidence type="ECO:0000256" key="4">
    <source>
        <dbReference type="ARBA" id="ARBA00022801"/>
    </source>
</evidence>
<dbReference type="Pfam" id="PF17768">
    <property type="entry name" value="RecJ_OB"/>
    <property type="match status" value="1"/>
</dbReference>
<accession>A0A953LH73</accession>
<gene>
    <name evidence="10" type="primary">recJ</name>
    <name evidence="10" type="ORF">CWE10_12210</name>
</gene>
<keyword evidence="6" id="KW-0175">Coiled coil</keyword>
<name>A0A953LH73_SYMTR</name>